<keyword evidence="4" id="KW-1185">Reference proteome</keyword>
<dbReference type="AlphaFoldDB" id="A0AA38MKI0"/>
<dbReference type="InterPro" id="IPR012966">
    <property type="entry name" value="AHD"/>
</dbReference>
<proteinExistence type="predicted"/>
<dbReference type="Proteomes" id="UP001168821">
    <property type="component" value="Unassembled WGS sequence"/>
</dbReference>
<feature type="domain" description="Anillin homology" evidence="2">
    <location>
        <begin position="166"/>
        <end position="250"/>
    </location>
</feature>
<dbReference type="Pfam" id="PF08174">
    <property type="entry name" value="Anillin"/>
    <property type="match status" value="1"/>
</dbReference>
<dbReference type="PANTHER" id="PTHR21538:SF23">
    <property type="entry name" value="ANILLIN"/>
    <property type="match status" value="1"/>
</dbReference>
<evidence type="ECO:0000313" key="3">
    <source>
        <dbReference type="EMBL" id="KAJ3660800.1"/>
    </source>
</evidence>
<protein>
    <recommendedName>
        <fullName evidence="2">Anillin homology domain-containing protein</fullName>
    </recommendedName>
</protein>
<dbReference type="InterPro" id="IPR051364">
    <property type="entry name" value="Cytokinesis/Rho-signaling"/>
</dbReference>
<comment type="caution">
    <text evidence="3">The sequence shown here is derived from an EMBL/GenBank/DDBJ whole genome shotgun (WGS) entry which is preliminary data.</text>
</comment>
<gene>
    <name evidence="3" type="ORF">Zmor_005231</name>
</gene>
<organism evidence="3 4">
    <name type="scientific">Zophobas morio</name>
    <dbReference type="NCBI Taxonomy" id="2755281"/>
    <lineage>
        <taxon>Eukaryota</taxon>
        <taxon>Metazoa</taxon>
        <taxon>Ecdysozoa</taxon>
        <taxon>Arthropoda</taxon>
        <taxon>Hexapoda</taxon>
        <taxon>Insecta</taxon>
        <taxon>Pterygota</taxon>
        <taxon>Neoptera</taxon>
        <taxon>Endopterygota</taxon>
        <taxon>Coleoptera</taxon>
        <taxon>Polyphaga</taxon>
        <taxon>Cucujiformia</taxon>
        <taxon>Tenebrionidae</taxon>
        <taxon>Zophobas</taxon>
    </lineage>
</organism>
<evidence type="ECO:0000256" key="1">
    <source>
        <dbReference type="SAM" id="MobiDB-lite"/>
    </source>
</evidence>
<sequence length="307" mass="34829">MLKSTSRRLKFERGSSSRSSNCENPLCSGSVNSTSEDSDYSVSTADLSDLISNSSASTTWSQEEEDEETSGDKSTNLLLELFIRKEFTLLRTREQILKAIQYQENQKELSFYKERLEAEKLLLVTDLKLESLFSEIAERKYRQSITWSYSANIEISNIRIFPKCYDDQHFVCLVVFGSNVFATDGGKIKSNGGIYFDKKIIIPDLQSDFKMRLEIYSTTAKALETSSSLQDLHNYSAFRKSSFSLWGKIHIKGCNHSTTGQMQAQFDDGMLTACISIHANVNKNLSSFVHVNKVRENILPERDSFGI</sequence>
<dbReference type="PANTHER" id="PTHR21538">
    <property type="entry name" value="ANILLIN/RHOTEKIN RTKN"/>
    <property type="match status" value="1"/>
</dbReference>
<reference evidence="3" key="1">
    <citation type="journal article" date="2023" name="G3 (Bethesda)">
        <title>Whole genome assemblies of Zophobas morio and Tenebrio molitor.</title>
        <authorList>
            <person name="Kaur S."/>
            <person name="Stinson S.A."/>
            <person name="diCenzo G.C."/>
        </authorList>
    </citation>
    <scope>NUCLEOTIDE SEQUENCE</scope>
    <source>
        <strain evidence="3">QUZm001</strain>
    </source>
</reference>
<accession>A0AA38MKI0</accession>
<dbReference type="GO" id="GO:0005826">
    <property type="term" value="C:actomyosin contractile ring"/>
    <property type="evidence" value="ECO:0007669"/>
    <property type="project" value="TreeGrafter"/>
</dbReference>
<evidence type="ECO:0000313" key="4">
    <source>
        <dbReference type="Proteomes" id="UP001168821"/>
    </source>
</evidence>
<feature type="compositionally biased region" description="Polar residues" evidence="1">
    <location>
        <begin position="16"/>
        <end position="43"/>
    </location>
</feature>
<evidence type="ECO:0000259" key="2">
    <source>
        <dbReference type="Pfam" id="PF08174"/>
    </source>
</evidence>
<name>A0AA38MKI0_9CUCU</name>
<dbReference type="EMBL" id="JALNTZ010000002">
    <property type="protein sequence ID" value="KAJ3660800.1"/>
    <property type="molecule type" value="Genomic_DNA"/>
</dbReference>
<dbReference type="GO" id="GO:0000915">
    <property type="term" value="P:actomyosin contractile ring assembly"/>
    <property type="evidence" value="ECO:0007669"/>
    <property type="project" value="TreeGrafter"/>
</dbReference>
<dbReference type="GO" id="GO:0000281">
    <property type="term" value="P:mitotic cytokinesis"/>
    <property type="evidence" value="ECO:0007669"/>
    <property type="project" value="TreeGrafter"/>
</dbReference>
<dbReference type="GO" id="GO:0031106">
    <property type="term" value="P:septin ring organization"/>
    <property type="evidence" value="ECO:0007669"/>
    <property type="project" value="TreeGrafter"/>
</dbReference>
<feature type="region of interest" description="Disordered" evidence="1">
    <location>
        <begin position="1"/>
        <end position="43"/>
    </location>
</feature>